<evidence type="ECO:0000256" key="1">
    <source>
        <dbReference type="SAM" id="MobiDB-lite"/>
    </source>
</evidence>
<dbReference type="AlphaFoldDB" id="A0A7Y6TZ43"/>
<dbReference type="Proteomes" id="UP000529637">
    <property type="component" value="Unassembled WGS sequence"/>
</dbReference>
<feature type="region of interest" description="Disordered" evidence="1">
    <location>
        <begin position="58"/>
        <end position="82"/>
    </location>
</feature>
<evidence type="ECO:0000313" key="5">
    <source>
        <dbReference type="Proteomes" id="UP000529637"/>
    </source>
</evidence>
<comment type="caution">
    <text evidence="4">The sequence shown here is derived from an EMBL/GenBank/DDBJ whole genome shotgun (WGS) entry which is preliminary data.</text>
</comment>
<evidence type="ECO:0000256" key="2">
    <source>
        <dbReference type="SAM" id="SignalP"/>
    </source>
</evidence>
<dbReference type="EMBL" id="JABWMJ010000019">
    <property type="protein sequence ID" value="NUZ08914.1"/>
    <property type="molecule type" value="Genomic_DNA"/>
</dbReference>
<evidence type="ECO:0000259" key="3">
    <source>
        <dbReference type="Pfam" id="PF03713"/>
    </source>
</evidence>
<dbReference type="RefSeq" id="WP_176071773.1">
    <property type="nucleotide sequence ID" value="NZ_JABWMJ010000019.1"/>
</dbReference>
<keyword evidence="2" id="KW-0732">Signal</keyword>
<feature type="domain" description="DUF305" evidence="3">
    <location>
        <begin position="84"/>
        <end position="197"/>
    </location>
</feature>
<evidence type="ECO:0000313" key="4">
    <source>
        <dbReference type="EMBL" id="NUZ08914.1"/>
    </source>
</evidence>
<gene>
    <name evidence="4" type="ORF">HQN59_24535</name>
</gene>
<keyword evidence="5" id="KW-1185">Reference proteome</keyword>
<protein>
    <submittedName>
        <fullName evidence="4">DUF305 domain-containing protein</fullName>
    </submittedName>
</protein>
<name>A0A7Y6TZ43_9BURK</name>
<reference evidence="4 5" key="1">
    <citation type="submission" date="2020-06" db="EMBL/GenBank/DDBJ databases">
        <title>Schlegella sp. ID0723 isolated from air conditioner.</title>
        <authorList>
            <person name="Kim D.Y."/>
            <person name="Kim D.-U."/>
        </authorList>
    </citation>
    <scope>NUCLEOTIDE SEQUENCE [LARGE SCALE GENOMIC DNA]</scope>
    <source>
        <strain evidence="4 5">ID0723</strain>
    </source>
</reference>
<dbReference type="Gene3D" id="1.20.1260.10">
    <property type="match status" value="1"/>
</dbReference>
<feature type="signal peptide" evidence="2">
    <location>
        <begin position="1"/>
        <end position="22"/>
    </location>
</feature>
<accession>A0A7Y6TZ43</accession>
<proteinExistence type="predicted"/>
<feature type="compositionally biased region" description="Polar residues" evidence="1">
    <location>
        <begin position="58"/>
        <end position="75"/>
    </location>
</feature>
<feature type="chain" id="PRO_5031251312" evidence="2">
    <location>
        <begin position="23"/>
        <end position="233"/>
    </location>
</feature>
<sequence length="233" mass="26144">MTSKTLLALAATAAVLPFSAAANRPGEGLTARFEVEFMQMTIDHHFAALRMTELAAGTDTQRNPQISEAEGTSPTPGFGASPAKATLADLKSLARRNNRMQREEIMTMQTFLRDWYGIQYQPRLREDSRAMISLLERAQPGADFNHVFYETFSRHHYTLMEPVNGCMTGTDLGHHELRQECQNMWHSQISDINMMRHELKKHFGIADYQPFRGLEPLRGSAGGPRGDHSGGHD</sequence>
<dbReference type="InterPro" id="IPR012347">
    <property type="entry name" value="Ferritin-like"/>
</dbReference>
<organism evidence="4 5">
    <name type="scientific">Piscinibacter koreensis</name>
    <dbReference type="NCBI Taxonomy" id="2742824"/>
    <lineage>
        <taxon>Bacteria</taxon>
        <taxon>Pseudomonadati</taxon>
        <taxon>Pseudomonadota</taxon>
        <taxon>Betaproteobacteria</taxon>
        <taxon>Burkholderiales</taxon>
        <taxon>Sphaerotilaceae</taxon>
        <taxon>Piscinibacter</taxon>
    </lineage>
</organism>
<dbReference type="Pfam" id="PF03713">
    <property type="entry name" value="DUF305"/>
    <property type="match status" value="1"/>
</dbReference>
<dbReference type="InterPro" id="IPR005183">
    <property type="entry name" value="DUF305_CopM-like"/>
</dbReference>